<dbReference type="EMBL" id="FZMP01000028">
    <property type="protein sequence ID" value="SNQ59560.1"/>
    <property type="molecule type" value="Genomic_DNA"/>
</dbReference>
<dbReference type="AlphaFoldDB" id="A0A284VJY5"/>
<proteinExistence type="predicted"/>
<evidence type="ECO:0000313" key="1">
    <source>
        <dbReference type="EMBL" id="SNQ59560.1"/>
    </source>
</evidence>
<reference evidence="2" key="1">
    <citation type="submission" date="2017-06" db="EMBL/GenBank/DDBJ databases">
        <authorList>
            <person name="Cremers G."/>
        </authorList>
    </citation>
    <scope>NUCLEOTIDE SEQUENCE [LARGE SCALE GENOMIC DNA]</scope>
</reference>
<organism evidence="1 2">
    <name type="scientific">Candidatus Methanoperedens nitratireducens</name>
    <dbReference type="NCBI Taxonomy" id="1392998"/>
    <lineage>
        <taxon>Archaea</taxon>
        <taxon>Methanobacteriati</taxon>
        <taxon>Methanobacteriota</taxon>
        <taxon>Stenosarchaea group</taxon>
        <taxon>Methanomicrobia</taxon>
        <taxon>Methanosarcinales</taxon>
        <taxon>ANME-2 cluster</taxon>
        <taxon>Candidatus Methanoperedentaceae</taxon>
        <taxon>Candidatus Methanoperedens</taxon>
    </lineage>
</organism>
<protein>
    <submittedName>
        <fullName evidence="1">Uncharacterized protein</fullName>
    </submittedName>
</protein>
<sequence length="46" mass="5562">MVLFRQLFKQFRNEKTLNIEFCMMHLRIHFIPTNEVAKVLNNGILI</sequence>
<dbReference type="Proteomes" id="UP000218615">
    <property type="component" value="Unassembled WGS sequence"/>
</dbReference>
<accession>A0A284VJY5</accession>
<keyword evidence="2" id="KW-1185">Reference proteome</keyword>
<name>A0A284VJY5_9EURY</name>
<gene>
    <name evidence="1" type="ORF">MNV_1230001</name>
</gene>
<evidence type="ECO:0000313" key="2">
    <source>
        <dbReference type="Proteomes" id="UP000218615"/>
    </source>
</evidence>